<evidence type="ECO:0000313" key="2">
    <source>
        <dbReference type="EMBL" id="CAH1601112.1"/>
    </source>
</evidence>
<feature type="domain" description="HTH cro/C1-type" evidence="1">
    <location>
        <begin position="10"/>
        <end position="64"/>
    </location>
</feature>
<reference evidence="3 5" key="2">
    <citation type="submission" date="2024-10" db="EMBL/GenBank/DDBJ databases">
        <authorList>
            <person name="Yibar A."/>
            <person name="Saticioglu I.B."/>
            <person name="Duman M."/>
            <person name="Ajmi N."/>
            <person name="Gurler F."/>
            <person name="Ay H."/>
            <person name="Onuk E."/>
            <person name="Guler S."/>
            <person name="Romalde J.L."/>
        </authorList>
    </citation>
    <scope>NUCLEOTIDE SEQUENCE [LARGE SCALE GENOMIC DNA]</scope>
    <source>
        <strain evidence="3 5">1-TCBS-A</strain>
    </source>
</reference>
<dbReference type="Proteomes" id="UP001607221">
    <property type="component" value="Unassembled WGS sequence"/>
</dbReference>
<name>A0AAU9QWI4_9VIBR</name>
<keyword evidence="5" id="KW-1185">Reference proteome</keyword>
<dbReference type="GO" id="GO:0003677">
    <property type="term" value="F:DNA binding"/>
    <property type="evidence" value="ECO:0007669"/>
    <property type="project" value="InterPro"/>
</dbReference>
<reference evidence="2" key="1">
    <citation type="submission" date="2022-01" db="EMBL/GenBank/DDBJ databases">
        <authorList>
            <person name="Lagorce A."/>
        </authorList>
    </citation>
    <scope>NUCLEOTIDE SEQUENCE</scope>
    <source>
        <strain evidence="2">Th15_F1_A12</strain>
    </source>
</reference>
<dbReference type="EMBL" id="JBIHSE010000002">
    <property type="protein sequence ID" value="MFH0273537.1"/>
    <property type="molecule type" value="Genomic_DNA"/>
</dbReference>
<proteinExistence type="predicted"/>
<dbReference type="EMBL" id="CAKMUD010000101">
    <property type="protein sequence ID" value="CAH1601112.1"/>
    <property type="molecule type" value="Genomic_DNA"/>
</dbReference>
<dbReference type="SUPFAM" id="SSF47413">
    <property type="entry name" value="lambda repressor-like DNA-binding domains"/>
    <property type="match status" value="1"/>
</dbReference>
<comment type="caution">
    <text evidence="2">The sequence shown here is derived from an EMBL/GenBank/DDBJ whole genome shotgun (WGS) entry which is preliminary data.</text>
</comment>
<dbReference type="InterPro" id="IPR001387">
    <property type="entry name" value="Cro/C1-type_HTH"/>
</dbReference>
<evidence type="ECO:0000259" key="1">
    <source>
        <dbReference type="PROSITE" id="PS50943"/>
    </source>
</evidence>
<dbReference type="Pfam" id="PF01381">
    <property type="entry name" value="HTH_3"/>
    <property type="match status" value="1"/>
</dbReference>
<protein>
    <submittedName>
        <fullName evidence="2 3">Transcriptional regulator</fullName>
    </submittedName>
</protein>
<organism evidence="2 4">
    <name type="scientific">Vibrio jasicida</name>
    <dbReference type="NCBI Taxonomy" id="766224"/>
    <lineage>
        <taxon>Bacteria</taxon>
        <taxon>Pseudomonadati</taxon>
        <taxon>Pseudomonadota</taxon>
        <taxon>Gammaproteobacteria</taxon>
        <taxon>Vibrionales</taxon>
        <taxon>Vibrionaceae</taxon>
        <taxon>Vibrio</taxon>
    </lineage>
</organism>
<dbReference type="Gene3D" id="1.10.260.40">
    <property type="entry name" value="lambda repressor-like DNA-binding domains"/>
    <property type="match status" value="1"/>
</dbReference>
<sequence length="111" mass="12557">MHVDPLIEVLITRRKEKGMSREQMAKVAGMSEKTYQRIERGESDLKLSQYRSILRTLNLTDLDIALDARGVSNISSEDVASAARLLSPEAQSLLTKLIFLVLEQQKNDNKK</sequence>
<evidence type="ECO:0000313" key="5">
    <source>
        <dbReference type="Proteomes" id="UP001607221"/>
    </source>
</evidence>
<dbReference type="AlphaFoldDB" id="A0AAU9QWI4"/>
<dbReference type="SMART" id="SM00530">
    <property type="entry name" value="HTH_XRE"/>
    <property type="match status" value="1"/>
</dbReference>
<dbReference type="InterPro" id="IPR010982">
    <property type="entry name" value="Lambda_DNA-bd_dom_sf"/>
</dbReference>
<dbReference type="Proteomes" id="UP001295462">
    <property type="component" value="Unassembled WGS sequence"/>
</dbReference>
<dbReference type="RefSeq" id="WP_038875463.1">
    <property type="nucleotide sequence ID" value="NZ_BBKZ01000001.1"/>
</dbReference>
<accession>A0AAU9QWI4</accession>
<evidence type="ECO:0000313" key="4">
    <source>
        <dbReference type="Proteomes" id="UP001295462"/>
    </source>
</evidence>
<dbReference type="CDD" id="cd00093">
    <property type="entry name" value="HTH_XRE"/>
    <property type="match status" value="1"/>
</dbReference>
<dbReference type="PROSITE" id="PS50943">
    <property type="entry name" value="HTH_CROC1"/>
    <property type="match status" value="1"/>
</dbReference>
<gene>
    <name evidence="3" type="ORF">ACGRHZ_19895</name>
    <name evidence="2" type="ORF">THF1A12_460031</name>
</gene>
<evidence type="ECO:0000313" key="3">
    <source>
        <dbReference type="EMBL" id="MFH0273537.1"/>
    </source>
</evidence>